<dbReference type="GeneID" id="42528839"/>
<name>A0A179UI37_BLAGS</name>
<gene>
    <name evidence="1" type="ORF">BDBG_16879</name>
</gene>
<reference evidence="2" key="1">
    <citation type="journal article" date="2015" name="PLoS Genet.">
        <title>The dynamic genome and transcriptome of the human fungal pathogen Blastomyces and close relative Emmonsia.</title>
        <authorList>
            <person name="Munoz J.F."/>
            <person name="Gauthier G.M."/>
            <person name="Desjardins C.A."/>
            <person name="Gallo J.E."/>
            <person name="Holder J."/>
            <person name="Sullivan T.D."/>
            <person name="Marty A.J."/>
            <person name="Carmen J.C."/>
            <person name="Chen Z."/>
            <person name="Ding L."/>
            <person name="Gujja S."/>
            <person name="Magrini V."/>
            <person name="Misas E."/>
            <person name="Mitreva M."/>
            <person name="Priest M."/>
            <person name="Saif S."/>
            <person name="Whiston E.A."/>
            <person name="Young S."/>
            <person name="Zeng Q."/>
            <person name="Goldman W.E."/>
            <person name="Mardis E.R."/>
            <person name="Taylor J.W."/>
            <person name="McEwen J.G."/>
            <person name="Clay O.K."/>
            <person name="Klein B.S."/>
            <person name="Cuomo C.A."/>
        </authorList>
    </citation>
    <scope>NUCLEOTIDE SEQUENCE [LARGE SCALE GENOMIC DNA]</scope>
    <source>
        <strain evidence="2">SLH14081</strain>
    </source>
</reference>
<accession>A0A179UI37</accession>
<dbReference type="RefSeq" id="XP_031577884.1">
    <property type="nucleotide sequence ID" value="XM_031724739.1"/>
</dbReference>
<dbReference type="OrthoDB" id="5042400at2759"/>
<sequence length="180" mass="20968">MWQLFRSNHAEELLIPVAIRLAQTFEQREQKPKAVKLLQAIWNDKHPFARRQPFSTAAVLRFRLWATMLTYTPAPPPTLYPLGNRLIGLLGQDHPSFSLLQEATSKAKREFNSLPVVKIGQQSLSNFEGLFLSDTDFEEDGIQFVYRREKRNKGQIPRRKPTWLDPIPVLVRVREDFDLE</sequence>
<dbReference type="Proteomes" id="UP000002038">
    <property type="component" value="Unassembled WGS sequence"/>
</dbReference>
<dbReference type="AlphaFoldDB" id="A0A179UI37"/>
<keyword evidence="2" id="KW-1185">Reference proteome</keyword>
<dbReference type="EMBL" id="GG657453">
    <property type="protein sequence ID" value="OAT07654.1"/>
    <property type="molecule type" value="Genomic_DNA"/>
</dbReference>
<organism evidence="1 2">
    <name type="scientific">Blastomyces gilchristii (strain SLH14081)</name>
    <name type="common">Blastomyces dermatitidis</name>
    <dbReference type="NCBI Taxonomy" id="559298"/>
    <lineage>
        <taxon>Eukaryota</taxon>
        <taxon>Fungi</taxon>
        <taxon>Dikarya</taxon>
        <taxon>Ascomycota</taxon>
        <taxon>Pezizomycotina</taxon>
        <taxon>Eurotiomycetes</taxon>
        <taxon>Eurotiomycetidae</taxon>
        <taxon>Onygenales</taxon>
        <taxon>Ajellomycetaceae</taxon>
        <taxon>Blastomyces</taxon>
    </lineage>
</organism>
<dbReference type="VEuPathDB" id="FungiDB:BDBG_16879"/>
<evidence type="ECO:0000313" key="2">
    <source>
        <dbReference type="Proteomes" id="UP000002038"/>
    </source>
</evidence>
<proteinExistence type="predicted"/>
<evidence type="ECO:0000313" key="1">
    <source>
        <dbReference type="EMBL" id="OAT07654.1"/>
    </source>
</evidence>
<dbReference type="KEGG" id="bgh:BDBG_16879"/>
<protein>
    <submittedName>
        <fullName evidence="1">Uncharacterized protein</fullName>
    </submittedName>
</protein>